<comment type="caution">
    <text evidence="1">The sequence shown here is derived from an EMBL/GenBank/DDBJ whole genome shotgun (WGS) entry which is preliminary data.</text>
</comment>
<sequence>MRHELACQCLGADESCFANLIAEAAEGDPEDAMLIATLLVRADMAPCLAALARDVGLALKRMSLRSRKASVTLGTTVH</sequence>
<protein>
    <submittedName>
        <fullName evidence="1">Uncharacterized protein</fullName>
    </submittedName>
</protein>
<evidence type="ECO:0000313" key="1">
    <source>
        <dbReference type="EMBL" id="GGE59835.1"/>
    </source>
</evidence>
<reference evidence="1" key="2">
    <citation type="submission" date="2020-09" db="EMBL/GenBank/DDBJ databases">
        <authorList>
            <person name="Sun Q."/>
            <person name="Zhou Y."/>
        </authorList>
    </citation>
    <scope>NUCLEOTIDE SEQUENCE</scope>
    <source>
        <strain evidence="1">CGMCC 1.16012</strain>
    </source>
</reference>
<proteinExistence type="predicted"/>
<dbReference type="Proteomes" id="UP000606730">
    <property type="component" value="Unassembled WGS sequence"/>
</dbReference>
<keyword evidence="2" id="KW-1185">Reference proteome</keyword>
<name>A0A917AKX9_9RHOB</name>
<gene>
    <name evidence="1" type="ORF">GCM10011517_29270</name>
</gene>
<reference evidence="1" key="1">
    <citation type="journal article" date="2014" name="Int. J. Syst. Evol. Microbiol.">
        <title>Complete genome sequence of Corynebacterium casei LMG S-19264T (=DSM 44701T), isolated from a smear-ripened cheese.</title>
        <authorList>
            <consortium name="US DOE Joint Genome Institute (JGI-PGF)"/>
            <person name="Walter F."/>
            <person name="Albersmeier A."/>
            <person name="Kalinowski J."/>
            <person name="Ruckert C."/>
        </authorList>
    </citation>
    <scope>NUCLEOTIDE SEQUENCE</scope>
    <source>
        <strain evidence="1">CGMCC 1.16012</strain>
    </source>
</reference>
<evidence type="ECO:0000313" key="2">
    <source>
        <dbReference type="Proteomes" id="UP000606730"/>
    </source>
</evidence>
<dbReference type="EMBL" id="BMKN01000003">
    <property type="protein sequence ID" value="GGE59835.1"/>
    <property type="molecule type" value="Genomic_DNA"/>
</dbReference>
<dbReference type="AlphaFoldDB" id="A0A917AKX9"/>
<organism evidence="1 2">
    <name type="scientific">Actibacterium pelagium</name>
    <dbReference type="NCBI Taxonomy" id="2029103"/>
    <lineage>
        <taxon>Bacteria</taxon>
        <taxon>Pseudomonadati</taxon>
        <taxon>Pseudomonadota</taxon>
        <taxon>Alphaproteobacteria</taxon>
        <taxon>Rhodobacterales</taxon>
        <taxon>Roseobacteraceae</taxon>
        <taxon>Actibacterium</taxon>
    </lineage>
</organism>
<accession>A0A917AKX9</accession>